<feature type="binding site" evidence="16">
    <location>
        <position position="420"/>
    </location>
    <ligand>
        <name>ATP</name>
        <dbReference type="ChEBI" id="CHEBI:30616"/>
    </ligand>
</feature>
<accession>A0A9D4URQ2</accession>
<dbReference type="SMART" id="SM00220">
    <property type="entry name" value="S_TKc"/>
    <property type="match status" value="1"/>
</dbReference>
<evidence type="ECO:0000256" key="17">
    <source>
        <dbReference type="SAM" id="MobiDB-lite"/>
    </source>
</evidence>
<dbReference type="SUPFAM" id="SSF56112">
    <property type="entry name" value="Protein kinase-like (PK-like)"/>
    <property type="match status" value="1"/>
</dbReference>
<evidence type="ECO:0000256" key="1">
    <source>
        <dbReference type="ARBA" id="ARBA00004251"/>
    </source>
</evidence>
<dbReference type="InterPro" id="IPR050528">
    <property type="entry name" value="L-type_Lectin-RKs"/>
</dbReference>
<evidence type="ECO:0000313" key="20">
    <source>
        <dbReference type="EMBL" id="KAI5072870.1"/>
    </source>
</evidence>
<evidence type="ECO:0000256" key="9">
    <source>
        <dbReference type="ARBA" id="ARBA00022741"/>
    </source>
</evidence>
<dbReference type="CDD" id="cd06899">
    <property type="entry name" value="lectin_legume_LecRK_Arcelin_ConA"/>
    <property type="match status" value="1"/>
</dbReference>
<evidence type="ECO:0000256" key="10">
    <source>
        <dbReference type="ARBA" id="ARBA00022777"/>
    </source>
</evidence>
<evidence type="ECO:0000313" key="21">
    <source>
        <dbReference type="Proteomes" id="UP000886520"/>
    </source>
</evidence>
<comment type="similarity">
    <text evidence="3">In the C-terminal section; belongs to the protein kinase superfamily. Ser/Thr protein kinase family.</text>
</comment>
<evidence type="ECO:0000256" key="3">
    <source>
        <dbReference type="ARBA" id="ARBA00010217"/>
    </source>
</evidence>
<evidence type="ECO:0000256" key="8">
    <source>
        <dbReference type="ARBA" id="ARBA00022734"/>
    </source>
</evidence>
<dbReference type="GO" id="GO:0002229">
    <property type="term" value="P:defense response to oomycetes"/>
    <property type="evidence" value="ECO:0007669"/>
    <property type="project" value="UniProtKB-ARBA"/>
</dbReference>
<feature type="transmembrane region" description="Helical" evidence="18">
    <location>
        <begin position="323"/>
        <end position="345"/>
    </location>
</feature>
<keyword evidence="4" id="KW-1003">Cell membrane</keyword>
<keyword evidence="11 16" id="KW-0067">ATP-binding</keyword>
<dbReference type="InterPro" id="IPR013320">
    <property type="entry name" value="ConA-like_dom_sf"/>
</dbReference>
<dbReference type="SUPFAM" id="SSF49899">
    <property type="entry name" value="Concanavalin A-like lectins/glucanases"/>
    <property type="match status" value="1"/>
</dbReference>
<dbReference type="GO" id="GO:0004672">
    <property type="term" value="F:protein kinase activity"/>
    <property type="evidence" value="ECO:0007669"/>
    <property type="project" value="InterPro"/>
</dbReference>
<protein>
    <recommendedName>
        <fullName evidence="19">Protein kinase domain-containing protein</fullName>
    </recommendedName>
</protein>
<comment type="caution">
    <text evidence="20">The sequence shown here is derived from an EMBL/GenBank/DDBJ whole genome shotgun (WGS) entry which is preliminary data.</text>
</comment>
<dbReference type="Gene3D" id="1.10.510.10">
    <property type="entry name" value="Transferase(Phosphotransferase) domain 1"/>
    <property type="match status" value="1"/>
</dbReference>
<feature type="compositionally biased region" description="Polar residues" evidence="17">
    <location>
        <begin position="697"/>
        <end position="710"/>
    </location>
</feature>
<feature type="region of interest" description="Disordered" evidence="17">
    <location>
        <begin position="679"/>
        <end position="710"/>
    </location>
</feature>
<dbReference type="OrthoDB" id="1907892at2759"/>
<organism evidence="20 21">
    <name type="scientific">Adiantum capillus-veneris</name>
    <name type="common">Maidenhair fern</name>
    <dbReference type="NCBI Taxonomy" id="13818"/>
    <lineage>
        <taxon>Eukaryota</taxon>
        <taxon>Viridiplantae</taxon>
        <taxon>Streptophyta</taxon>
        <taxon>Embryophyta</taxon>
        <taxon>Tracheophyta</taxon>
        <taxon>Polypodiopsida</taxon>
        <taxon>Polypodiidae</taxon>
        <taxon>Polypodiales</taxon>
        <taxon>Pteridineae</taxon>
        <taxon>Pteridaceae</taxon>
        <taxon>Vittarioideae</taxon>
        <taxon>Adiantum</taxon>
    </lineage>
</organism>
<evidence type="ECO:0000256" key="5">
    <source>
        <dbReference type="ARBA" id="ARBA00022679"/>
    </source>
</evidence>
<comment type="subcellular location">
    <subcellularLocation>
        <location evidence="1">Cell membrane</location>
        <topology evidence="1">Single-pass type I membrane protein</topology>
    </subcellularLocation>
</comment>
<dbReference type="InterPro" id="IPR001220">
    <property type="entry name" value="Legume_lectin_dom"/>
</dbReference>
<dbReference type="PROSITE" id="PS50011">
    <property type="entry name" value="PROTEIN_KINASE_DOM"/>
    <property type="match status" value="1"/>
</dbReference>
<dbReference type="PROSITE" id="PS00108">
    <property type="entry name" value="PROTEIN_KINASE_ST"/>
    <property type="match status" value="1"/>
</dbReference>
<evidence type="ECO:0000256" key="12">
    <source>
        <dbReference type="ARBA" id="ARBA00022989"/>
    </source>
</evidence>
<dbReference type="PROSITE" id="PS00107">
    <property type="entry name" value="PROTEIN_KINASE_ATP"/>
    <property type="match status" value="1"/>
</dbReference>
<evidence type="ECO:0000256" key="14">
    <source>
        <dbReference type="ARBA" id="ARBA00023170"/>
    </source>
</evidence>
<evidence type="ECO:0000256" key="2">
    <source>
        <dbReference type="ARBA" id="ARBA00008536"/>
    </source>
</evidence>
<dbReference type="Gene3D" id="2.60.120.200">
    <property type="match status" value="1"/>
</dbReference>
<proteinExistence type="inferred from homology"/>
<dbReference type="GO" id="GO:0005524">
    <property type="term" value="F:ATP binding"/>
    <property type="evidence" value="ECO:0007669"/>
    <property type="project" value="UniProtKB-UniRule"/>
</dbReference>
<dbReference type="InterPro" id="IPR008271">
    <property type="entry name" value="Ser/Thr_kinase_AS"/>
</dbReference>
<evidence type="ECO:0000256" key="11">
    <source>
        <dbReference type="ARBA" id="ARBA00022840"/>
    </source>
</evidence>
<keyword evidence="21" id="KW-1185">Reference proteome</keyword>
<dbReference type="Proteomes" id="UP000886520">
    <property type="component" value="Chromosome 12"/>
</dbReference>
<dbReference type="FunFam" id="3.30.200.20:FF:000015">
    <property type="entry name" value="Somatic embryogenesis receptor kinase 1"/>
    <property type="match status" value="1"/>
</dbReference>
<dbReference type="Gene3D" id="3.30.200.20">
    <property type="entry name" value="Phosphorylase Kinase, domain 1"/>
    <property type="match status" value="1"/>
</dbReference>
<dbReference type="Pfam" id="PF00069">
    <property type="entry name" value="Pkinase"/>
    <property type="match status" value="1"/>
</dbReference>
<dbReference type="GO" id="GO:0030246">
    <property type="term" value="F:carbohydrate binding"/>
    <property type="evidence" value="ECO:0007669"/>
    <property type="project" value="UniProtKB-KW"/>
</dbReference>
<dbReference type="Pfam" id="PF00139">
    <property type="entry name" value="Lectin_legB"/>
    <property type="match status" value="1"/>
</dbReference>
<dbReference type="FunFam" id="1.10.510.10:FF:000240">
    <property type="entry name" value="Lectin-domain containing receptor kinase A4.3"/>
    <property type="match status" value="1"/>
</dbReference>
<dbReference type="PANTHER" id="PTHR27007">
    <property type="match status" value="1"/>
</dbReference>
<name>A0A9D4URQ2_ADICA</name>
<sequence>MGKNSSKLQTSFSSRQTFNYPIRHMIITIIGLFFVFSMPLHEAQSIHPSQSFSFASFADHTNITFVQQDSWYGGELAVPGSNGTILLNPDPSTTISLVEANIGKMVYKDPIRFKFPKYGMVSFSTSFTFKITTTGDYPNGGSGMVFFISDYKKAPMGSYGRYFGMVSPTALNAQRFFAVEFDTRNSTNLGDVSDSHIGIDINSLESLNSSDTSPNSKNPSYYPQLFLYNNYTFTAWVDYNSSTNLIEVWMTNSSTSQRPSTTILSHKYDLSNVFNDTMFVGFSATNNVSEDGMEGHALFSWNFTIHYPIDDEHAKGTGSVLKLALIGVGVGIVAILVCCACFLIWKRNKKSKLGRNKTVRPHSGSVVISMDHSTTSVALYTLKQLKKATSNFSNDNQIGEGGYSFVYKGVLEDGTMIAVKRLKGNLKKDRREAEFLSELKVISNTRHRNLLQLQGWCCENEEALLVYNYMSKGSLDRYLYGSERGTLARDTRLRILEGVASALQYLHSGLGDCVLHRDVKAANVLLTDDFQSMLCDFGLARLISHSQADAITMTAAGTTGYIAPEVVFSGKFSDKADVYGFGVLALEVASGRPAIDRYQLNLDEVRLVEWVWNLHLSNKLIEALDSCMRLDISTAQEEQWKGVLHLALMCCNPSAESRPNMRQVCQTLDGDNVLLRQPLPRSKAWAPPPPNEMWPSASESSNSACLAPSQ</sequence>
<feature type="transmembrane region" description="Helical" evidence="18">
    <location>
        <begin position="21"/>
        <end position="40"/>
    </location>
</feature>
<evidence type="ECO:0000256" key="18">
    <source>
        <dbReference type="SAM" id="Phobius"/>
    </source>
</evidence>
<keyword evidence="5" id="KW-0808">Transferase</keyword>
<evidence type="ECO:0000256" key="15">
    <source>
        <dbReference type="ARBA" id="ARBA00023180"/>
    </source>
</evidence>
<keyword evidence="7" id="KW-0732">Signal</keyword>
<keyword evidence="8" id="KW-0430">Lectin</keyword>
<dbReference type="InterPro" id="IPR000719">
    <property type="entry name" value="Prot_kinase_dom"/>
</dbReference>
<keyword evidence="12 18" id="KW-1133">Transmembrane helix</keyword>
<keyword evidence="6 18" id="KW-0812">Transmembrane</keyword>
<keyword evidence="13 18" id="KW-0472">Membrane</keyword>
<dbReference type="GO" id="GO:0005886">
    <property type="term" value="C:plasma membrane"/>
    <property type="evidence" value="ECO:0007669"/>
    <property type="project" value="UniProtKB-SubCell"/>
</dbReference>
<dbReference type="CDD" id="cd14066">
    <property type="entry name" value="STKc_IRAK"/>
    <property type="match status" value="1"/>
</dbReference>
<keyword evidence="10" id="KW-0418">Kinase</keyword>
<gene>
    <name evidence="20" type="ORF">GOP47_0012976</name>
</gene>
<evidence type="ECO:0000256" key="16">
    <source>
        <dbReference type="PROSITE-ProRule" id="PRU10141"/>
    </source>
</evidence>
<evidence type="ECO:0000256" key="4">
    <source>
        <dbReference type="ARBA" id="ARBA00022475"/>
    </source>
</evidence>
<keyword evidence="15" id="KW-0325">Glycoprotein</keyword>
<dbReference type="AlphaFoldDB" id="A0A9D4URQ2"/>
<feature type="domain" description="Protein kinase" evidence="19">
    <location>
        <begin position="392"/>
        <end position="675"/>
    </location>
</feature>
<keyword evidence="14" id="KW-0675">Receptor</keyword>
<dbReference type="InterPro" id="IPR017441">
    <property type="entry name" value="Protein_kinase_ATP_BS"/>
</dbReference>
<dbReference type="EMBL" id="JABFUD020000012">
    <property type="protein sequence ID" value="KAI5072870.1"/>
    <property type="molecule type" value="Genomic_DNA"/>
</dbReference>
<evidence type="ECO:0000256" key="13">
    <source>
        <dbReference type="ARBA" id="ARBA00023136"/>
    </source>
</evidence>
<reference evidence="20" key="1">
    <citation type="submission" date="2021-01" db="EMBL/GenBank/DDBJ databases">
        <title>Adiantum capillus-veneris genome.</title>
        <authorList>
            <person name="Fang Y."/>
            <person name="Liao Q."/>
        </authorList>
    </citation>
    <scope>NUCLEOTIDE SEQUENCE</scope>
    <source>
        <strain evidence="20">H3</strain>
        <tissue evidence="20">Leaf</tissue>
    </source>
</reference>
<keyword evidence="9 16" id="KW-0547">Nucleotide-binding</keyword>
<evidence type="ECO:0000256" key="7">
    <source>
        <dbReference type="ARBA" id="ARBA00022729"/>
    </source>
</evidence>
<dbReference type="InterPro" id="IPR011009">
    <property type="entry name" value="Kinase-like_dom_sf"/>
</dbReference>
<evidence type="ECO:0000256" key="6">
    <source>
        <dbReference type="ARBA" id="ARBA00022692"/>
    </source>
</evidence>
<comment type="similarity">
    <text evidence="2">In the N-terminal section; belongs to the leguminous lectin family.</text>
</comment>
<evidence type="ECO:0000259" key="19">
    <source>
        <dbReference type="PROSITE" id="PS50011"/>
    </source>
</evidence>